<dbReference type="Proteomes" id="UP000325187">
    <property type="component" value="Unassembled WGS sequence"/>
</dbReference>
<dbReference type="EMBL" id="BKCM01000002">
    <property type="protein sequence ID" value="GEQ99784.1"/>
    <property type="molecule type" value="Genomic_DNA"/>
</dbReference>
<sequence length="487" mass="48669">MKTLNKLALSSAVVALMAGTAYADAELTVGTANGDVGELGTPINLAAGSNFLQQNGTVELLVGEGATADFGIGGNASTLTFTLTGTGFVLNGAPAMVDRGTCTNAAIAPNVTGGIGDASFTIDVNNTFEANCGDAGNELSVTVPVILTDTSLGNSASASVSIAATAAPTVVIASDDLDDPIVDVVEPFEAAVTAGTNPVLSLDVDPSFSAFNDTAPNPPKADADLGTVNVSQFGGAAVIAIAAETAVANPAAITVTVTVEDATGIDNFTLDAPAATLAQTAEGANTFSVELTGADVGAFLGGDRTITANLLEDEDAAMVSAQAISVSVTSVDGDDAEIGSASTSGALASFDRDGTNSTSFEWVALEAANLNNIFRFTNLADDAQVFATITNLNSVDANDSNRINDFDLTAAGLTSGTSAGGELQITAVELGDALSDAGLLDLDAVSITRGAVQFTVEQNGVAVNRLMFNADGAVNSTGEFDNRPNPS</sequence>
<gene>
    <name evidence="2" type="ORF">JCM17845_04080</name>
</gene>
<proteinExistence type="predicted"/>
<protein>
    <recommendedName>
        <fullName evidence="4">Calx-beta domain-containing protein</fullName>
    </recommendedName>
</protein>
<keyword evidence="3" id="KW-1185">Reference proteome</keyword>
<feature type="chain" id="PRO_5022905670" description="Calx-beta domain-containing protein" evidence="1">
    <location>
        <begin position="24"/>
        <end position="487"/>
    </location>
</feature>
<accession>A0A5A7MWD2</accession>
<evidence type="ECO:0000313" key="3">
    <source>
        <dbReference type="Proteomes" id="UP000325187"/>
    </source>
</evidence>
<reference evidence="2 3" key="1">
    <citation type="submission" date="2019-09" db="EMBL/GenBank/DDBJ databases">
        <title>NBRP : Genome information of microbial organism related human and environment.</title>
        <authorList>
            <person name="Hattori M."/>
            <person name="Oshima K."/>
            <person name="Inaba H."/>
            <person name="Suda W."/>
            <person name="Sakamoto M."/>
            <person name="Iino T."/>
            <person name="Kitahara M."/>
            <person name="Oshida Y."/>
            <person name="Iida T."/>
            <person name="Kudo T."/>
            <person name="Itoh T."/>
            <person name="Ohkuma M."/>
        </authorList>
    </citation>
    <scope>NUCLEOTIDE SEQUENCE [LARGE SCALE GENOMIC DNA]</scope>
    <source>
        <strain evidence="2 3">Mie-1</strain>
    </source>
</reference>
<evidence type="ECO:0008006" key="4">
    <source>
        <dbReference type="Google" id="ProtNLM"/>
    </source>
</evidence>
<name>A0A5A7MWD2_9PROT</name>
<organism evidence="2 3">
    <name type="scientific">Iodidimonas gelatinilytica</name>
    <dbReference type="NCBI Taxonomy" id="1236966"/>
    <lineage>
        <taxon>Bacteria</taxon>
        <taxon>Pseudomonadati</taxon>
        <taxon>Pseudomonadota</taxon>
        <taxon>Alphaproteobacteria</taxon>
        <taxon>Iodidimonadales</taxon>
        <taxon>Iodidimonadaceae</taxon>
        <taxon>Iodidimonas</taxon>
    </lineage>
</organism>
<feature type="signal peptide" evidence="1">
    <location>
        <begin position="1"/>
        <end position="23"/>
    </location>
</feature>
<evidence type="ECO:0000256" key="1">
    <source>
        <dbReference type="SAM" id="SignalP"/>
    </source>
</evidence>
<evidence type="ECO:0000313" key="2">
    <source>
        <dbReference type="EMBL" id="GEQ99784.1"/>
    </source>
</evidence>
<comment type="caution">
    <text evidence="2">The sequence shown here is derived from an EMBL/GenBank/DDBJ whole genome shotgun (WGS) entry which is preliminary data.</text>
</comment>
<keyword evidence="1" id="KW-0732">Signal</keyword>
<dbReference type="AlphaFoldDB" id="A0A5A7MWD2"/>